<keyword evidence="6" id="KW-0378">Hydrolase</keyword>
<gene>
    <name evidence="6" type="ORF">JIN87_01855</name>
</gene>
<evidence type="ECO:0000256" key="2">
    <source>
        <dbReference type="ARBA" id="ARBA00023277"/>
    </source>
</evidence>
<dbReference type="InterPro" id="IPR012341">
    <property type="entry name" value="6hp_glycosidase-like_sf"/>
</dbReference>
<protein>
    <submittedName>
        <fullName evidence="6">Glycoside hydrolase family 9 protein</fullName>
    </submittedName>
</protein>
<dbReference type="GO" id="GO:0008810">
    <property type="term" value="F:cellulase activity"/>
    <property type="evidence" value="ECO:0007669"/>
    <property type="project" value="InterPro"/>
</dbReference>
<feature type="domain" description="Glycoside hydrolase family 9" evidence="4">
    <location>
        <begin position="376"/>
        <end position="759"/>
    </location>
</feature>
<dbReference type="InterPro" id="IPR014756">
    <property type="entry name" value="Ig_E-set"/>
</dbReference>
<dbReference type="Gene3D" id="1.50.10.10">
    <property type="match status" value="1"/>
</dbReference>
<dbReference type="InterPro" id="IPR001701">
    <property type="entry name" value="Glyco_hydro_9"/>
</dbReference>
<evidence type="ECO:0000259" key="4">
    <source>
        <dbReference type="Pfam" id="PF00759"/>
    </source>
</evidence>
<keyword evidence="7" id="KW-1185">Reference proteome</keyword>
<dbReference type="EMBL" id="JAENIL010000003">
    <property type="protein sequence ID" value="MBK1875590.1"/>
    <property type="molecule type" value="Genomic_DNA"/>
</dbReference>
<evidence type="ECO:0000259" key="5">
    <source>
        <dbReference type="Pfam" id="PF02927"/>
    </source>
</evidence>
<evidence type="ECO:0000256" key="1">
    <source>
        <dbReference type="ARBA" id="ARBA00007072"/>
    </source>
</evidence>
<comment type="caution">
    <text evidence="6">The sequence shown here is derived from an EMBL/GenBank/DDBJ whole genome shotgun (WGS) entry which is preliminary data.</text>
</comment>
<keyword evidence="3" id="KW-0624">Polysaccharide degradation</keyword>
<dbReference type="Pfam" id="PF00759">
    <property type="entry name" value="Glyco_hydro_9"/>
    <property type="match status" value="1"/>
</dbReference>
<dbReference type="SUPFAM" id="SSF81296">
    <property type="entry name" value="E set domains"/>
    <property type="match status" value="1"/>
</dbReference>
<dbReference type="RefSeq" id="WP_200353808.1">
    <property type="nucleotide sequence ID" value="NZ_JAENIL010000003.1"/>
</dbReference>
<evidence type="ECO:0000256" key="3">
    <source>
        <dbReference type="ARBA" id="ARBA00023326"/>
    </source>
</evidence>
<organism evidence="6 7">
    <name type="scientific">Pelagicoccus mobilis</name>
    <dbReference type="NCBI Taxonomy" id="415221"/>
    <lineage>
        <taxon>Bacteria</taxon>
        <taxon>Pseudomonadati</taxon>
        <taxon>Verrucomicrobiota</taxon>
        <taxon>Opitutia</taxon>
        <taxon>Puniceicoccales</taxon>
        <taxon>Pelagicoccaceae</taxon>
        <taxon>Pelagicoccus</taxon>
    </lineage>
</organism>
<dbReference type="GO" id="GO:0000272">
    <property type="term" value="P:polysaccharide catabolic process"/>
    <property type="evidence" value="ECO:0007669"/>
    <property type="project" value="UniProtKB-KW"/>
</dbReference>
<dbReference type="CDD" id="cd02850">
    <property type="entry name" value="E_set_Cellulase_N"/>
    <property type="match status" value="1"/>
</dbReference>
<dbReference type="InterPro" id="IPR008928">
    <property type="entry name" value="6-hairpin_glycosidase_sf"/>
</dbReference>
<evidence type="ECO:0000313" key="6">
    <source>
        <dbReference type="EMBL" id="MBK1875590.1"/>
    </source>
</evidence>
<dbReference type="SUPFAM" id="SSF48208">
    <property type="entry name" value="Six-hairpin glycosidases"/>
    <property type="match status" value="1"/>
</dbReference>
<dbReference type="InterPro" id="IPR004197">
    <property type="entry name" value="Cellulase_Ig-like"/>
</dbReference>
<comment type="similarity">
    <text evidence="1">Belongs to the glycosyl hydrolase 9 (cellulase E) family.</text>
</comment>
<proteinExistence type="inferred from homology"/>
<reference evidence="6" key="1">
    <citation type="submission" date="2021-01" db="EMBL/GenBank/DDBJ databases">
        <title>Modified the classification status of verrucomicrobia.</title>
        <authorList>
            <person name="Feng X."/>
        </authorList>
    </citation>
    <scope>NUCLEOTIDE SEQUENCE</scope>
    <source>
        <strain evidence="6">KCTC 13126</strain>
    </source>
</reference>
<dbReference type="AlphaFoldDB" id="A0A934RQD6"/>
<sequence length="826" mass="92478">MKILRLLPALFGIPLSAQLQLNELEYLEMPGLNVMLAHDYYPEGHQGGVSIIQNGLRVATNGDLRLNRTPGQWDPIPAKIGERKVDPQSGAISCRFKFPDDSKNRKGFNPIEYPDLEFSYTLTIQPDEEAAFLVTVDLDEKLPAAWDGKVSFMLELFPGFLFGKSFIMEGNHSGLFPRQANGPGRYDENGTYQIEALAQGNALSIAPESDQQRLIIERKLGSELELVDGRGLHDNGWFIVRATLEKGAKKKALQWKITPNVIENWISEPVIQVSQVGYHPSQQKFAVIELDKNDANRPKLTLNRLQTNGTLNPVENTSIEDWGHFLRFDYLRLDFTQVKEPGTYIVTYGEQRSRPFRIAADVFTRHVWQPTLEYFLPAQMCHIRVNDRYRVWHGACHLDDARMAPLDHNHFDGYIQGSDTRTSYQPGDNVPGLNRGGWHDAGDDDLRIESQAGTLVGLVQTYEAFGELYDNTTIDQETLTVEVHHPDGKADILQQIEHGALSVAAGYRELGVLYRGIINPTLRQYVMLGDTANMTDNSPFDSSISDSRIPEIGQGITGSPDDRWVFTTRNSARHEIIGASGLAAAARALAEHNPDLAQECRDFSIRLWEEIETDNPSVKIPLAIELLLLTQERKYASFLTENSEAITSEFSRYGWQACRILEKIDDPEFRQSFRSAAEKHAKTITEAEAKTPYGVPYEPGIWGAGWGIQSFGAKQYYLHTTYPDLFSKDLMLNALNFVLGCHPGSNTASFVSGVGSESVIVAYGLNRGDWSYIPGGSASGTALIRPDYPELLTWPFLWQQTEYVLGGGTTDYLFLAQAADHLLNQP</sequence>
<accession>A0A934RQD6</accession>
<dbReference type="InterPro" id="IPR013783">
    <property type="entry name" value="Ig-like_fold"/>
</dbReference>
<dbReference type="Gene3D" id="2.60.40.10">
    <property type="entry name" value="Immunoglobulins"/>
    <property type="match status" value="1"/>
</dbReference>
<dbReference type="Pfam" id="PF02927">
    <property type="entry name" value="CelD_N"/>
    <property type="match status" value="1"/>
</dbReference>
<dbReference type="Proteomes" id="UP000617628">
    <property type="component" value="Unassembled WGS sequence"/>
</dbReference>
<name>A0A934RQD6_9BACT</name>
<evidence type="ECO:0000313" key="7">
    <source>
        <dbReference type="Proteomes" id="UP000617628"/>
    </source>
</evidence>
<keyword evidence="2" id="KW-0119">Carbohydrate metabolism</keyword>
<feature type="domain" description="Cellulase Ig-like" evidence="5">
    <location>
        <begin position="268"/>
        <end position="352"/>
    </location>
</feature>